<feature type="chain" id="PRO_5004060152" evidence="1">
    <location>
        <begin position="19"/>
        <end position="160"/>
    </location>
</feature>
<dbReference type="KEGG" id="bex:A11Q_2432"/>
<dbReference type="AlphaFoldDB" id="M4VBP6"/>
<dbReference type="HOGENOM" id="CLU_1648830_0_0_7"/>
<protein>
    <submittedName>
        <fullName evidence="2">Uncharacterized protein</fullName>
    </submittedName>
</protein>
<sequence>MKTMIALFVILSAQAAMAQTCFVLDKSQLPSHSKPLYNKMIDQVPQQVCVKTEDINLIERVVTYKISTDKLSAQNIRLSFQPTQLEDQKTYSLKSSTFFPFYEGSTCSESASSFLRATSTYNSKTGRTQVQSIELRLDYNAFDNCHSQSDVDVIVPYKKI</sequence>
<feature type="signal peptide" evidence="1">
    <location>
        <begin position="1"/>
        <end position="18"/>
    </location>
</feature>
<reference evidence="2 3" key="1">
    <citation type="journal article" date="2013" name="ISME J.">
        <title>By their genes ye shall know them: genomic signatures of predatory bacteria.</title>
        <authorList>
            <person name="Pasternak Z."/>
            <person name="Pietrokovski S."/>
            <person name="Rotem O."/>
            <person name="Gophna U."/>
            <person name="Lurie-Weinberger M.N."/>
            <person name="Jurkevitch E."/>
        </authorList>
    </citation>
    <scope>NUCLEOTIDE SEQUENCE [LARGE SCALE GENOMIC DNA]</scope>
    <source>
        <strain evidence="2 3">JSS</strain>
    </source>
</reference>
<evidence type="ECO:0000256" key="1">
    <source>
        <dbReference type="SAM" id="SignalP"/>
    </source>
</evidence>
<organism evidence="2 3">
    <name type="scientific">Pseudobdellovibrio exovorus JSS</name>
    <dbReference type="NCBI Taxonomy" id="1184267"/>
    <lineage>
        <taxon>Bacteria</taxon>
        <taxon>Pseudomonadati</taxon>
        <taxon>Bdellovibrionota</taxon>
        <taxon>Bdellovibrionia</taxon>
        <taxon>Bdellovibrionales</taxon>
        <taxon>Pseudobdellovibrionaceae</taxon>
        <taxon>Pseudobdellovibrio</taxon>
    </lineage>
</organism>
<dbReference type="STRING" id="1184267.A11Q_2432"/>
<keyword evidence="3" id="KW-1185">Reference proteome</keyword>
<accession>M4VBP6</accession>
<gene>
    <name evidence="2" type="ORF">A11Q_2432</name>
</gene>
<proteinExistence type="predicted"/>
<dbReference type="EMBL" id="CP003537">
    <property type="protein sequence ID" value="AGH96648.1"/>
    <property type="molecule type" value="Genomic_DNA"/>
</dbReference>
<dbReference type="RefSeq" id="WP_015471138.1">
    <property type="nucleotide sequence ID" value="NC_020813.1"/>
</dbReference>
<dbReference type="PATRIC" id="fig|1184267.3.peg.2461"/>
<keyword evidence="1" id="KW-0732">Signal</keyword>
<evidence type="ECO:0000313" key="3">
    <source>
        <dbReference type="Proteomes" id="UP000012040"/>
    </source>
</evidence>
<evidence type="ECO:0000313" key="2">
    <source>
        <dbReference type="EMBL" id="AGH96648.1"/>
    </source>
</evidence>
<name>M4VBP6_9BACT</name>
<dbReference type="Proteomes" id="UP000012040">
    <property type="component" value="Chromosome"/>
</dbReference>